<protein>
    <submittedName>
        <fullName evidence="1">Uncharacterized protein</fullName>
    </submittedName>
</protein>
<dbReference type="Proteomes" id="UP001148662">
    <property type="component" value="Unassembled WGS sequence"/>
</dbReference>
<keyword evidence="2" id="KW-1185">Reference proteome</keyword>
<name>A0ACC1S6M0_9APHY</name>
<proteinExistence type="predicted"/>
<dbReference type="EMBL" id="JANHOG010001686">
    <property type="protein sequence ID" value="KAJ3533135.1"/>
    <property type="molecule type" value="Genomic_DNA"/>
</dbReference>
<evidence type="ECO:0000313" key="2">
    <source>
        <dbReference type="Proteomes" id="UP001148662"/>
    </source>
</evidence>
<comment type="caution">
    <text evidence="1">The sequence shown here is derived from an EMBL/GenBank/DDBJ whole genome shotgun (WGS) entry which is preliminary data.</text>
</comment>
<evidence type="ECO:0000313" key="1">
    <source>
        <dbReference type="EMBL" id="KAJ3533135.1"/>
    </source>
</evidence>
<organism evidence="1 2">
    <name type="scientific">Phlebia brevispora</name>
    <dbReference type="NCBI Taxonomy" id="194682"/>
    <lineage>
        <taxon>Eukaryota</taxon>
        <taxon>Fungi</taxon>
        <taxon>Dikarya</taxon>
        <taxon>Basidiomycota</taxon>
        <taxon>Agaricomycotina</taxon>
        <taxon>Agaricomycetes</taxon>
        <taxon>Polyporales</taxon>
        <taxon>Meruliaceae</taxon>
        <taxon>Phlebia</taxon>
    </lineage>
</organism>
<sequence length="975" mass="106383">MGGEQRELHRERERVVMKRYHALMELLTTEVGYLMDLRALVTIYLAHLPTLYTPIPSPALSRPSPSSLSISSLSRSRLPSSRSSMLVAPSAGPGPPLSDCPSSYFDKYFETSVDRDPEKGKGDKERQARRPIFAEADLQIVRRNAEQLLQLHQRFVSALREKLEPLGYGSAFVDVLTGREKDPSIECGPTQLDTVDEAIDVVADAFSSEASSFDIYESFCPGHNEAASLRCSLRVAHEFELALQAVYPSSPRPEQLAPSPGITPSSTAESLRRKRRHSTSSVAMSVVQPAFGVVSPSSSHLNVMAPNKSEPTSGHKRKASGSSTSTVTGNTGQAGRLKFLDYLIKPVQRLCKYPLLLDQLRVKRRQLDTEPDFSAVANACNAMRGLAAQVDNASEWRARQVKSVLIVARLVPSSPSSPISSEGHEEKSAQLTADFMRSLGVCLLAGALEVVYPQSGGGLRGKYLAAFLYAGGYLVLAKVPKGGKIYEPRHWFPLRGFEVVDEPEDDPALPYAFHLLSQGHHLHLAAACQLEKTVWMASIHDAGSMQPPEWAYEPIPSIPADDRPPMSATEEFAPDWSAPLPTIQSMSDLETTPDPNAPAPPFPSPRKLAKTVSRADGAAIREYQLSALNRRTSTSSVKAFFAPLSFDSRITRPSSQIRQQVDQGLHDVFSEAFVTVRSQTQMRDEELFQLRRKQGNMSRSNSGLSISGAFTTRRRHESTMILPSRRKGSIDGVPDLLPDMEFGQKSSPVPISKRSRSKSGVAKRRGKLPLSVVPSQSSYMDNDAPVVQSPEGSLETPSPLTQSSSTSSSNPGSTLPSPMDLSIPLPMPCPMSGTGTIRASDSRKMDYRPKRARSMVDNVKHFFHTRSISPSPSVEASPKIPVVSLDVETDTPGGLVQWWRRGSLRRRVQSSPEVPTDDSSPPTPAASSEDSHISTKSLLSAGPSTPSSEPSPGPPINHPLLVRHPVELPSQTLRL</sequence>
<reference evidence="1" key="1">
    <citation type="submission" date="2022-07" db="EMBL/GenBank/DDBJ databases">
        <title>Genome Sequence of Phlebia brevispora.</title>
        <authorList>
            <person name="Buettner E."/>
        </authorList>
    </citation>
    <scope>NUCLEOTIDE SEQUENCE</scope>
    <source>
        <strain evidence="1">MPL23</strain>
    </source>
</reference>
<accession>A0ACC1S6M0</accession>
<gene>
    <name evidence="1" type="ORF">NM688_g7325</name>
</gene>